<keyword evidence="2" id="KW-1185">Reference proteome</keyword>
<protein>
    <submittedName>
        <fullName evidence="1">Uncharacterized protein</fullName>
    </submittedName>
</protein>
<dbReference type="Proteomes" id="UP000799771">
    <property type="component" value="Unassembled WGS sequence"/>
</dbReference>
<dbReference type="AlphaFoldDB" id="A0A6A6A1N0"/>
<dbReference type="EMBL" id="ML977515">
    <property type="protein sequence ID" value="KAF2125749.1"/>
    <property type="molecule type" value="Genomic_DNA"/>
</dbReference>
<dbReference type="GeneID" id="54409284"/>
<dbReference type="RefSeq" id="XP_033520141.1">
    <property type="nucleotide sequence ID" value="XM_033668852.1"/>
</dbReference>
<organism evidence="1 2">
    <name type="scientific">Dothidotthia symphoricarpi CBS 119687</name>
    <dbReference type="NCBI Taxonomy" id="1392245"/>
    <lineage>
        <taxon>Eukaryota</taxon>
        <taxon>Fungi</taxon>
        <taxon>Dikarya</taxon>
        <taxon>Ascomycota</taxon>
        <taxon>Pezizomycotina</taxon>
        <taxon>Dothideomycetes</taxon>
        <taxon>Pleosporomycetidae</taxon>
        <taxon>Pleosporales</taxon>
        <taxon>Dothidotthiaceae</taxon>
        <taxon>Dothidotthia</taxon>
    </lineage>
</organism>
<evidence type="ECO:0000313" key="2">
    <source>
        <dbReference type="Proteomes" id="UP000799771"/>
    </source>
</evidence>
<sequence length="398" mass="45473">MKNGKRDESNNWSIRQEKVGDDDIFSVDIQAAKVFENEIHHVKCGVDNYTGDTIRNEKGCHRFLNGVVGHITGKIKKSHQNANKAPTQMAKYVSKRFSTYTMWTNVERLTKTTKAEDKLFNNLKNSLVTKGYSDGNCFVRCGTGGSFYDTGLGPISRHEKSLACQTVCYDPIKDRYERLYGFGSEKPAELSPWSLNEQVINDVSYRAYQDNFRPGIVNLNPYVPVIQDEAPILPVCVSELEYNKNGLVCSCGNKYGDMTEFFANSINLRSAYGNKQSEWKAIRSCLDRIKPYAYHQPAVYLLNACHVIYTIVTPPGTGSVQESHDLGHYGHNLRGCRIYWDFYRRNTHLSDAQLDDEMCKLWAQNAKDFDRGPNHKHPDFSYVNDLLEDKACDSYKRR</sequence>
<proteinExistence type="predicted"/>
<gene>
    <name evidence="1" type="ORF">P153DRAFT_369746</name>
</gene>
<reference evidence="1" key="1">
    <citation type="journal article" date="2020" name="Stud. Mycol.">
        <title>101 Dothideomycetes genomes: a test case for predicting lifestyles and emergence of pathogens.</title>
        <authorList>
            <person name="Haridas S."/>
            <person name="Albert R."/>
            <person name="Binder M."/>
            <person name="Bloem J."/>
            <person name="Labutti K."/>
            <person name="Salamov A."/>
            <person name="Andreopoulos B."/>
            <person name="Baker S."/>
            <person name="Barry K."/>
            <person name="Bills G."/>
            <person name="Bluhm B."/>
            <person name="Cannon C."/>
            <person name="Castanera R."/>
            <person name="Culley D."/>
            <person name="Daum C."/>
            <person name="Ezra D."/>
            <person name="Gonzalez J."/>
            <person name="Henrissat B."/>
            <person name="Kuo A."/>
            <person name="Liang C."/>
            <person name="Lipzen A."/>
            <person name="Lutzoni F."/>
            <person name="Magnuson J."/>
            <person name="Mondo S."/>
            <person name="Nolan M."/>
            <person name="Ohm R."/>
            <person name="Pangilinan J."/>
            <person name="Park H.-J."/>
            <person name="Ramirez L."/>
            <person name="Alfaro M."/>
            <person name="Sun H."/>
            <person name="Tritt A."/>
            <person name="Yoshinaga Y."/>
            <person name="Zwiers L.-H."/>
            <person name="Turgeon B."/>
            <person name="Goodwin S."/>
            <person name="Spatafora J."/>
            <person name="Crous P."/>
            <person name="Grigoriev I."/>
        </authorList>
    </citation>
    <scope>NUCLEOTIDE SEQUENCE</scope>
    <source>
        <strain evidence="1">CBS 119687</strain>
    </source>
</reference>
<name>A0A6A6A1N0_9PLEO</name>
<accession>A0A6A6A1N0</accession>
<evidence type="ECO:0000313" key="1">
    <source>
        <dbReference type="EMBL" id="KAF2125749.1"/>
    </source>
</evidence>
<dbReference type="OrthoDB" id="3800625at2759"/>